<dbReference type="GO" id="GO:0000278">
    <property type="term" value="P:mitotic cell cycle"/>
    <property type="evidence" value="ECO:0007669"/>
    <property type="project" value="TreeGrafter"/>
</dbReference>
<proteinExistence type="predicted"/>
<accession>A0A9X0BSK8</accession>
<dbReference type="PANTHER" id="PTHR14625">
    <property type="entry name" value="MICROCEPHALIN"/>
    <property type="match status" value="1"/>
</dbReference>
<feature type="region of interest" description="Disordered" evidence="1">
    <location>
        <begin position="802"/>
        <end position="821"/>
    </location>
</feature>
<feature type="domain" description="BRCT" evidence="2">
    <location>
        <begin position="1169"/>
        <end position="1281"/>
    </location>
</feature>
<feature type="compositionally biased region" description="Polar residues" evidence="1">
    <location>
        <begin position="373"/>
        <end position="382"/>
    </location>
</feature>
<feature type="compositionally biased region" description="Basic and acidic residues" evidence="1">
    <location>
        <begin position="1422"/>
        <end position="1435"/>
    </location>
</feature>
<dbReference type="InterPro" id="IPR022047">
    <property type="entry name" value="Microcephalin-like"/>
</dbReference>
<feature type="compositionally biased region" description="Polar residues" evidence="1">
    <location>
        <begin position="772"/>
        <end position="784"/>
    </location>
</feature>
<dbReference type="PROSITE" id="PS50172">
    <property type="entry name" value="BRCT"/>
    <property type="match status" value="1"/>
</dbReference>
<comment type="caution">
    <text evidence="3">The sequence shown here is derived from an EMBL/GenBank/DDBJ whole genome shotgun (WGS) entry which is preliminary data.</text>
</comment>
<evidence type="ECO:0000256" key="1">
    <source>
        <dbReference type="SAM" id="MobiDB-lite"/>
    </source>
</evidence>
<dbReference type="GeneID" id="81626470"/>
<protein>
    <recommendedName>
        <fullName evidence="2">BRCT domain-containing protein</fullName>
    </recommendedName>
</protein>
<organism evidence="3 4">
    <name type="scientific">Penicillium diatomitis</name>
    <dbReference type="NCBI Taxonomy" id="2819901"/>
    <lineage>
        <taxon>Eukaryota</taxon>
        <taxon>Fungi</taxon>
        <taxon>Dikarya</taxon>
        <taxon>Ascomycota</taxon>
        <taxon>Pezizomycotina</taxon>
        <taxon>Eurotiomycetes</taxon>
        <taxon>Eurotiomycetidae</taxon>
        <taxon>Eurotiales</taxon>
        <taxon>Aspergillaceae</taxon>
        <taxon>Penicillium</taxon>
    </lineage>
</organism>
<dbReference type="InterPro" id="IPR017956">
    <property type="entry name" value="AT_hook_DNA-bd_motif"/>
</dbReference>
<evidence type="ECO:0000313" key="4">
    <source>
        <dbReference type="Proteomes" id="UP001148312"/>
    </source>
</evidence>
<feature type="region of interest" description="Disordered" evidence="1">
    <location>
        <begin position="1"/>
        <end position="485"/>
    </location>
</feature>
<feature type="compositionally biased region" description="Basic residues" evidence="1">
    <location>
        <begin position="277"/>
        <end position="289"/>
    </location>
</feature>
<dbReference type="GO" id="GO:0003677">
    <property type="term" value="F:DNA binding"/>
    <property type="evidence" value="ECO:0007669"/>
    <property type="project" value="InterPro"/>
</dbReference>
<feature type="compositionally biased region" description="Polar residues" evidence="1">
    <location>
        <begin position="1148"/>
        <end position="1160"/>
    </location>
</feature>
<feature type="compositionally biased region" description="Acidic residues" evidence="1">
    <location>
        <begin position="234"/>
        <end position="244"/>
    </location>
</feature>
<keyword evidence="4" id="KW-1185">Reference proteome</keyword>
<feature type="region of interest" description="Disordered" evidence="1">
    <location>
        <begin position="1336"/>
        <end position="1357"/>
    </location>
</feature>
<dbReference type="InterPro" id="IPR001357">
    <property type="entry name" value="BRCT_dom"/>
</dbReference>
<reference evidence="3" key="2">
    <citation type="journal article" date="2023" name="IMA Fungus">
        <title>Comparative genomic study of the Penicillium genus elucidates a diverse pangenome and 15 lateral gene transfer events.</title>
        <authorList>
            <person name="Petersen C."/>
            <person name="Sorensen T."/>
            <person name="Nielsen M.R."/>
            <person name="Sondergaard T.E."/>
            <person name="Sorensen J.L."/>
            <person name="Fitzpatrick D.A."/>
            <person name="Frisvad J.C."/>
            <person name="Nielsen K.L."/>
        </authorList>
    </citation>
    <scope>NUCLEOTIDE SEQUENCE</scope>
    <source>
        <strain evidence="3">IBT 30728</strain>
    </source>
</reference>
<feature type="region of interest" description="Disordered" evidence="1">
    <location>
        <begin position="954"/>
        <end position="986"/>
    </location>
</feature>
<feature type="compositionally biased region" description="Low complexity" evidence="1">
    <location>
        <begin position="89"/>
        <end position="101"/>
    </location>
</feature>
<reference evidence="3" key="1">
    <citation type="submission" date="2022-12" db="EMBL/GenBank/DDBJ databases">
        <authorList>
            <person name="Petersen C."/>
        </authorList>
    </citation>
    <scope>NUCLEOTIDE SEQUENCE</scope>
    <source>
        <strain evidence="3">IBT 30728</strain>
    </source>
</reference>
<dbReference type="SUPFAM" id="SSF52113">
    <property type="entry name" value="BRCT domain"/>
    <property type="match status" value="1"/>
</dbReference>
<dbReference type="PANTHER" id="PTHR14625:SF3">
    <property type="entry name" value="MICROCEPHALIN"/>
    <property type="match status" value="1"/>
</dbReference>
<dbReference type="RefSeq" id="XP_056788156.1">
    <property type="nucleotide sequence ID" value="XM_056936221.1"/>
</dbReference>
<feature type="compositionally biased region" description="Polar residues" evidence="1">
    <location>
        <begin position="195"/>
        <end position="215"/>
    </location>
</feature>
<name>A0A9X0BSK8_9EURO</name>
<dbReference type="Proteomes" id="UP001148312">
    <property type="component" value="Unassembled WGS sequence"/>
</dbReference>
<evidence type="ECO:0000313" key="3">
    <source>
        <dbReference type="EMBL" id="KAJ5480726.1"/>
    </source>
</evidence>
<feature type="compositionally biased region" description="Polar residues" evidence="1">
    <location>
        <begin position="976"/>
        <end position="986"/>
    </location>
</feature>
<feature type="compositionally biased region" description="Acidic residues" evidence="1">
    <location>
        <begin position="58"/>
        <end position="67"/>
    </location>
</feature>
<dbReference type="InterPro" id="IPR036420">
    <property type="entry name" value="BRCT_dom_sf"/>
</dbReference>
<dbReference type="SMART" id="SM00384">
    <property type="entry name" value="AT_hook"/>
    <property type="match status" value="3"/>
</dbReference>
<feature type="compositionally biased region" description="Low complexity" evidence="1">
    <location>
        <begin position="38"/>
        <end position="57"/>
    </location>
</feature>
<dbReference type="Gene3D" id="3.40.50.10190">
    <property type="entry name" value="BRCT domain"/>
    <property type="match status" value="1"/>
</dbReference>
<feature type="compositionally biased region" description="Low complexity" evidence="1">
    <location>
        <begin position="802"/>
        <end position="813"/>
    </location>
</feature>
<sequence length="1451" mass="156508">MARAAVLPPSPAKRGTRTAPRSTLTKTTASSQAKAVSAPKRVTKTTTARKNTRATQESDSDDTEDELGMMMQGPEMKSARPRGRPPARPSSRTAATASSAAKTITRPNKATPAPTATATSARTVRTSGATQPTEPIKKRVGRPKKSTSTTTTTTSTTAATPAIPPKPRGRPKGSTTAKAPVATRRNDRAAAETESVANPSAKQIRVNTKSTTMRSNLLRGPAKKKTVTFREPNGAEEDQLEEDNLSSPSDSESSSQSPHYTGLRATPMRKSAATTTRGRKGSTAKKRAGKPLSPKKDNQITKSLASYVSSDGEEDELLSSKYNPSSPLKLVVDSPSKEGPGVVGLSSPVRRVNFTPQKPSSAFDENGEPKCSTPKNSGTGLSSPVRRINFTPSTARPAVFDSDFQSSTLGKPVDFSDSVFMSSPAKRPEASPFQFSLRDTPNRGLLFRQESQSNAESPAREREASPLKRSPRKANLGASFSEMTARDSVLSSAKKSLIQSPPKRIPSPFKISVQSLRAVERTSSTEVDDDIIHLPSPRPETNTATSENGEFGRRSATDDVQIVEDVARDIFGIELRCYGRSSSFSPLPRRLFALEEALEPTAIEVPVEGDEEVERDTDAVDVEDQIQELRDEIQREPDDFGTVCLNTMEDLHVAFENLPDDQGLGGHSETEQDFDAVEEILSDEEYGEVRESSIAAERVIEEDQAVFAHEDYPEESVLVLQDSEDIPSKDIGIPFTNGAEESVVPTPQSKVKEEVNRDMMAEGADEDLDQARPQSTETESCLSPSGATAMIAGEAVASHSSSLSSRISGTPGSVSGTHSMGCGSPCEDAVAQPESPILDGFAESGINLDDSTVNITETESDSPVPSGGCQSPCFNGKRQSLDNLGVGFTPLARKLDNWESSASSAIKPIKSRRRGIFSLAGYSGKTIEGSPPVEDISYPDISKAAAETASPLLPHSTHQTDVNDKSPIPNSPRTPPSATTQRSQSIMYSPIRLDIFEDSEVSDADCPNMDHEHLGDISKHGGIAEASQHSSFGDDDDKENFASPLNLPATPLHRGIDQLRTVHTVCKVPLKGEGEVSPLKLPRKRGHSLESRSPVRSSPRLRKPVKLFSNDPVSMFSPRKEARVPLSPSPKRRCSVPRRSDGAESVIQVPQSPSVASTAGRTPRRKSIPGGQALQGAVVYVDVHTTEGEDASGIFVELLQQMGARCFRSWSWNPRSSLSPVDGEEPKESKVGITHVVYKDGGLRTLEKVKYAGGLVKCVGVGWVLDCERENKWLDEAPYMVDSSIVPRGGAKRRKSMEPRALSNVNGTLVRIAEPSTPSASGRRCGADQGAVDGFRKITPPTPLAGVPSTPTQKSERYTVPATPGYNFENLDAIGMSPATPYFLSNRAKLVQQSCPPKQSNRGLFDSVDRPTFSLEADDEAETRRQQRARMEAARRKSHFYQPAIQSPLRE</sequence>
<feature type="region of interest" description="Disordered" evidence="1">
    <location>
        <begin position="1075"/>
        <end position="1104"/>
    </location>
</feature>
<feature type="region of interest" description="Disordered" evidence="1">
    <location>
        <begin position="735"/>
        <end position="754"/>
    </location>
</feature>
<evidence type="ECO:0000259" key="2">
    <source>
        <dbReference type="PROSITE" id="PS50172"/>
    </source>
</evidence>
<dbReference type="EMBL" id="JAPWDQ010000009">
    <property type="protein sequence ID" value="KAJ5480726.1"/>
    <property type="molecule type" value="Genomic_DNA"/>
</dbReference>
<feature type="compositionally biased region" description="Low complexity" evidence="1">
    <location>
        <begin position="110"/>
        <end position="130"/>
    </location>
</feature>
<feature type="region of interest" description="Disordered" evidence="1">
    <location>
        <begin position="1119"/>
        <end position="1169"/>
    </location>
</feature>
<feature type="compositionally biased region" description="Low complexity" evidence="1">
    <location>
        <begin position="246"/>
        <end position="257"/>
    </location>
</feature>
<feature type="compositionally biased region" description="Polar residues" evidence="1">
    <location>
        <begin position="19"/>
        <end position="34"/>
    </location>
</feature>
<gene>
    <name evidence="3" type="ORF">N7539_006620</name>
</gene>
<feature type="compositionally biased region" description="Polar residues" evidence="1">
    <location>
        <begin position="539"/>
        <end position="548"/>
    </location>
</feature>
<feature type="region of interest" description="Disordered" evidence="1">
    <location>
        <begin position="1395"/>
        <end position="1451"/>
    </location>
</feature>
<dbReference type="CDD" id="cd17716">
    <property type="entry name" value="BRCT_microcephalin_rpt1"/>
    <property type="match status" value="1"/>
</dbReference>
<feature type="compositionally biased region" description="Low complexity" evidence="1">
    <location>
        <begin position="146"/>
        <end position="161"/>
    </location>
</feature>
<feature type="region of interest" description="Disordered" evidence="1">
    <location>
        <begin position="522"/>
        <end position="556"/>
    </location>
</feature>
<feature type="region of interest" description="Disordered" evidence="1">
    <location>
        <begin position="764"/>
        <end position="784"/>
    </location>
</feature>